<dbReference type="InterPro" id="IPR025637">
    <property type="entry name" value="DUF4333"/>
</dbReference>
<keyword evidence="2" id="KW-0812">Transmembrane</keyword>
<reference evidence="4 5" key="1">
    <citation type="submission" date="2019-10" db="EMBL/GenBank/DDBJ databases">
        <title>Streptomyces sp. nov., a novel actinobacterium isolated from alkaline environment.</title>
        <authorList>
            <person name="Golinska P."/>
        </authorList>
    </citation>
    <scope>NUCLEOTIDE SEQUENCE [LARGE SCALE GENOMIC DNA]</scope>
    <source>
        <strain evidence="4 5">OF1</strain>
    </source>
</reference>
<feature type="region of interest" description="Disordered" evidence="1">
    <location>
        <begin position="33"/>
        <end position="53"/>
    </location>
</feature>
<evidence type="ECO:0000256" key="1">
    <source>
        <dbReference type="SAM" id="MobiDB-lite"/>
    </source>
</evidence>
<comment type="caution">
    <text evidence="4">The sequence shown here is derived from an EMBL/GenBank/DDBJ whole genome shotgun (WGS) entry which is preliminary data.</text>
</comment>
<dbReference type="Proteomes" id="UP000320857">
    <property type="component" value="Unassembled WGS sequence"/>
</dbReference>
<feature type="transmembrane region" description="Helical" evidence="2">
    <location>
        <begin position="60"/>
        <end position="81"/>
    </location>
</feature>
<keyword evidence="2" id="KW-1133">Transmembrane helix</keyword>
<feature type="domain" description="DUF4333" evidence="3">
    <location>
        <begin position="97"/>
        <end position="162"/>
    </location>
</feature>
<dbReference type="Pfam" id="PF14230">
    <property type="entry name" value="DUF4333"/>
    <property type="match status" value="1"/>
</dbReference>
<proteinExistence type="predicted"/>
<keyword evidence="2" id="KW-0472">Membrane</keyword>
<organism evidence="4 5">
    <name type="scientific">Streptomyces alkaliterrae</name>
    <dbReference type="NCBI Taxonomy" id="2213162"/>
    <lineage>
        <taxon>Bacteria</taxon>
        <taxon>Bacillati</taxon>
        <taxon>Actinomycetota</taxon>
        <taxon>Actinomycetes</taxon>
        <taxon>Kitasatosporales</taxon>
        <taxon>Streptomycetaceae</taxon>
        <taxon>Streptomyces</taxon>
    </lineage>
</organism>
<evidence type="ECO:0000313" key="5">
    <source>
        <dbReference type="Proteomes" id="UP000320857"/>
    </source>
</evidence>
<accession>A0A5P0YP92</accession>
<sequence>MEASSLWRTGARPLASTAHSYFWPVAKATIRPRREGASAVDRGRDEQFPHSEKPVKRSTLAVLSLVGGLAFVAAVLAVLTVPRLLSSESTSQRDTATGHVPRAEVERQIRANYGLPVIEKKPREVRCEDELRPRAEQPLMCEVTLEDGTTQNIAVSVTGTDGERVSYDYVLLEG</sequence>
<evidence type="ECO:0000256" key="2">
    <source>
        <dbReference type="SAM" id="Phobius"/>
    </source>
</evidence>
<gene>
    <name evidence="4" type="ORF">FNX44_000290</name>
</gene>
<dbReference type="EMBL" id="VJYK02000001">
    <property type="protein sequence ID" value="MQS00339.1"/>
    <property type="molecule type" value="Genomic_DNA"/>
</dbReference>
<protein>
    <submittedName>
        <fullName evidence="4">DUF4333 domain-containing protein</fullName>
    </submittedName>
</protein>
<evidence type="ECO:0000313" key="4">
    <source>
        <dbReference type="EMBL" id="MQS00339.1"/>
    </source>
</evidence>
<dbReference type="AlphaFoldDB" id="A0A5P0YP92"/>
<keyword evidence="5" id="KW-1185">Reference proteome</keyword>
<evidence type="ECO:0000259" key="3">
    <source>
        <dbReference type="Pfam" id="PF14230"/>
    </source>
</evidence>
<name>A0A5P0YP92_9ACTN</name>